<dbReference type="EMBL" id="WJBU01000011">
    <property type="protein sequence ID" value="MRD48207.1"/>
    <property type="molecule type" value="Genomic_DNA"/>
</dbReference>
<dbReference type="AlphaFoldDB" id="A0A844B9Q2"/>
<organism evidence="2 3">
    <name type="scientific">Caenimonas koreensis DSM 17982</name>
    <dbReference type="NCBI Taxonomy" id="1121255"/>
    <lineage>
        <taxon>Bacteria</taxon>
        <taxon>Pseudomonadati</taxon>
        <taxon>Pseudomonadota</taxon>
        <taxon>Betaproteobacteria</taxon>
        <taxon>Burkholderiales</taxon>
        <taxon>Comamonadaceae</taxon>
        <taxon>Caenimonas</taxon>
    </lineage>
</organism>
<proteinExistence type="predicted"/>
<keyword evidence="3" id="KW-1185">Reference proteome</keyword>
<name>A0A844B9Q2_9BURK</name>
<dbReference type="RefSeq" id="WP_153585520.1">
    <property type="nucleotide sequence ID" value="NZ_WJBU01000011.1"/>
</dbReference>
<feature type="region of interest" description="Disordered" evidence="1">
    <location>
        <begin position="1"/>
        <end position="40"/>
    </location>
</feature>
<dbReference type="OrthoDB" id="8898248at2"/>
<reference evidence="2 3" key="1">
    <citation type="submission" date="2019-11" db="EMBL/GenBank/DDBJ databases">
        <title>Caenimonas koreensis gen. nov., sp. nov., isolated from activated sludge.</title>
        <authorList>
            <person name="Seung H.R."/>
        </authorList>
    </citation>
    <scope>NUCLEOTIDE SEQUENCE [LARGE SCALE GENOMIC DNA]</scope>
    <source>
        <strain evidence="2 3">EMB320</strain>
    </source>
</reference>
<gene>
    <name evidence="2" type="ORF">GHT07_13035</name>
</gene>
<evidence type="ECO:0000313" key="3">
    <source>
        <dbReference type="Proteomes" id="UP000487350"/>
    </source>
</evidence>
<sequence>MSLIKKIFGAGSGSGSSESKLPPPSTTDSDSTANERETPHMRAVARRELVHMILRETMRKHAIPKDWITARVLSVESRARKAGVHVQFIVHKGDDQLMSYVHQFQEGFWQEVEKMDKTARQWIFSLAWQFDGKSSPNARPIQVEAPAPSLAAQAEMDDTMPEAGDTIPHDEDAVDLESDLAALYAAVNASVPDNGTPPTQGR</sequence>
<comment type="caution">
    <text evidence="2">The sequence shown here is derived from an EMBL/GenBank/DDBJ whole genome shotgun (WGS) entry which is preliminary data.</text>
</comment>
<dbReference type="Proteomes" id="UP000487350">
    <property type="component" value="Unassembled WGS sequence"/>
</dbReference>
<accession>A0A844B9Q2</accession>
<evidence type="ECO:0000313" key="2">
    <source>
        <dbReference type="EMBL" id="MRD48207.1"/>
    </source>
</evidence>
<protein>
    <submittedName>
        <fullName evidence="2">Uncharacterized protein</fullName>
    </submittedName>
</protein>
<evidence type="ECO:0000256" key="1">
    <source>
        <dbReference type="SAM" id="MobiDB-lite"/>
    </source>
</evidence>